<keyword evidence="2" id="KW-0805">Transcription regulation</keyword>
<sequence length="243" mass="26270">MEIESAGSASSPHGKQAACLNCRRSKIRCNRLAGESSCEKCKQTSAECIVPNHHLGRQKGVKNKRKGLEKAIHQIEQAIKRPKVDSSDDEAQRAISVLQELLGQAHGQLMQNEHENGHERGFSEASDHPRMTSPRDMHAEESLALDDAENPLQLLARASDLQLSPTGIRRAPKSPLPSAEGPSFLQSTPIGEPSAKSFFVPARANLDVGPEVDPIELGLVTFDESGSLFSLGSPIFTVCCCSI</sequence>
<dbReference type="SUPFAM" id="SSF57701">
    <property type="entry name" value="Zn2/Cys6 DNA-binding domain"/>
    <property type="match status" value="1"/>
</dbReference>
<dbReference type="GO" id="GO:0008270">
    <property type="term" value="F:zinc ion binding"/>
    <property type="evidence" value="ECO:0007669"/>
    <property type="project" value="InterPro"/>
</dbReference>
<dbReference type="InterPro" id="IPR051089">
    <property type="entry name" value="prtT"/>
</dbReference>
<dbReference type="Pfam" id="PF00172">
    <property type="entry name" value="Zn_clus"/>
    <property type="match status" value="1"/>
</dbReference>
<gene>
    <name evidence="8" type="ORF">ACN42_g1089</name>
</gene>
<dbReference type="AlphaFoldDB" id="A0A101MSK4"/>
<evidence type="ECO:0000259" key="7">
    <source>
        <dbReference type="PROSITE" id="PS50048"/>
    </source>
</evidence>
<protein>
    <recommendedName>
        <fullName evidence="7">Zn(2)-C6 fungal-type domain-containing protein</fullName>
    </recommendedName>
</protein>
<evidence type="ECO:0000256" key="4">
    <source>
        <dbReference type="ARBA" id="ARBA00023163"/>
    </source>
</evidence>
<comment type="caution">
    <text evidence="8">The sequence shown here is derived from an EMBL/GenBank/DDBJ whole genome shotgun (WGS) entry which is preliminary data.</text>
</comment>
<feature type="region of interest" description="Disordered" evidence="6">
    <location>
        <begin position="163"/>
        <end position="190"/>
    </location>
</feature>
<organism evidence="8 9">
    <name type="scientific">Penicillium freii</name>
    <dbReference type="NCBI Taxonomy" id="48697"/>
    <lineage>
        <taxon>Eukaryota</taxon>
        <taxon>Fungi</taxon>
        <taxon>Dikarya</taxon>
        <taxon>Ascomycota</taxon>
        <taxon>Pezizomycotina</taxon>
        <taxon>Eurotiomycetes</taxon>
        <taxon>Eurotiomycetidae</taxon>
        <taxon>Eurotiales</taxon>
        <taxon>Aspergillaceae</taxon>
        <taxon>Penicillium</taxon>
    </lineage>
</organism>
<evidence type="ECO:0000256" key="1">
    <source>
        <dbReference type="ARBA" id="ARBA00004123"/>
    </source>
</evidence>
<dbReference type="STRING" id="48697.A0A101MSK4"/>
<dbReference type="InterPro" id="IPR001138">
    <property type="entry name" value="Zn2Cys6_DnaBD"/>
</dbReference>
<evidence type="ECO:0000313" key="8">
    <source>
        <dbReference type="EMBL" id="KUM65966.1"/>
    </source>
</evidence>
<name>A0A101MSK4_PENFR</name>
<feature type="region of interest" description="Disordered" evidence="6">
    <location>
        <begin position="116"/>
        <end position="137"/>
    </location>
</feature>
<keyword evidence="3" id="KW-0238">DNA-binding</keyword>
<evidence type="ECO:0000256" key="5">
    <source>
        <dbReference type="ARBA" id="ARBA00023242"/>
    </source>
</evidence>
<dbReference type="GO" id="GO:0000981">
    <property type="term" value="F:DNA-binding transcription factor activity, RNA polymerase II-specific"/>
    <property type="evidence" value="ECO:0007669"/>
    <property type="project" value="InterPro"/>
</dbReference>
<evidence type="ECO:0000256" key="3">
    <source>
        <dbReference type="ARBA" id="ARBA00023125"/>
    </source>
</evidence>
<evidence type="ECO:0000313" key="9">
    <source>
        <dbReference type="Proteomes" id="UP000055045"/>
    </source>
</evidence>
<keyword evidence="4" id="KW-0804">Transcription</keyword>
<dbReference type="PANTHER" id="PTHR31845">
    <property type="entry name" value="FINGER DOMAIN PROTEIN, PUTATIVE-RELATED"/>
    <property type="match status" value="1"/>
</dbReference>
<keyword evidence="9" id="KW-1185">Reference proteome</keyword>
<proteinExistence type="predicted"/>
<feature type="domain" description="Zn(2)-C6 fungal-type" evidence="7">
    <location>
        <begin position="18"/>
        <end position="50"/>
    </location>
</feature>
<dbReference type="GO" id="GO:0000976">
    <property type="term" value="F:transcription cis-regulatory region binding"/>
    <property type="evidence" value="ECO:0007669"/>
    <property type="project" value="TreeGrafter"/>
</dbReference>
<dbReference type="Gene3D" id="4.10.240.10">
    <property type="entry name" value="Zn(2)-C6 fungal-type DNA-binding domain"/>
    <property type="match status" value="1"/>
</dbReference>
<dbReference type="CDD" id="cd00067">
    <property type="entry name" value="GAL4"/>
    <property type="match status" value="1"/>
</dbReference>
<dbReference type="PANTHER" id="PTHR31845:SF17">
    <property type="entry name" value="ZN(II)2CYS6 TRANSCRIPTION FACTOR (EUROFUNG)"/>
    <property type="match status" value="1"/>
</dbReference>
<accession>A0A101MSK4</accession>
<comment type="subcellular location">
    <subcellularLocation>
        <location evidence="1">Nucleus</location>
    </subcellularLocation>
</comment>
<evidence type="ECO:0000256" key="6">
    <source>
        <dbReference type="SAM" id="MobiDB-lite"/>
    </source>
</evidence>
<dbReference type="InterPro" id="IPR036864">
    <property type="entry name" value="Zn2-C6_fun-type_DNA-bd_sf"/>
</dbReference>
<dbReference type="GO" id="GO:0005634">
    <property type="term" value="C:nucleus"/>
    <property type="evidence" value="ECO:0007669"/>
    <property type="project" value="UniProtKB-SubCell"/>
</dbReference>
<dbReference type="EMBL" id="LLXE01000016">
    <property type="protein sequence ID" value="KUM65966.1"/>
    <property type="molecule type" value="Genomic_DNA"/>
</dbReference>
<keyword evidence="5" id="KW-0539">Nucleus</keyword>
<dbReference type="PROSITE" id="PS00463">
    <property type="entry name" value="ZN2_CY6_FUNGAL_1"/>
    <property type="match status" value="1"/>
</dbReference>
<evidence type="ECO:0000256" key="2">
    <source>
        <dbReference type="ARBA" id="ARBA00023015"/>
    </source>
</evidence>
<dbReference type="PROSITE" id="PS50048">
    <property type="entry name" value="ZN2_CY6_FUNGAL_2"/>
    <property type="match status" value="1"/>
</dbReference>
<reference evidence="8 9" key="1">
    <citation type="submission" date="2015-10" db="EMBL/GenBank/DDBJ databases">
        <title>Genome sequencing of Penicillium freii.</title>
        <authorList>
            <person name="Nguyen H.D."/>
            <person name="Visagie C.M."/>
            <person name="Seifert K.A."/>
        </authorList>
    </citation>
    <scope>NUCLEOTIDE SEQUENCE [LARGE SCALE GENOMIC DNA]</scope>
    <source>
        <strain evidence="8 9">DAOM 242723</strain>
    </source>
</reference>
<dbReference type="Proteomes" id="UP000055045">
    <property type="component" value="Unassembled WGS sequence"/>
</dbReference>
<dbReference type="SMART" id="SM00066">
    <property type="entry name" value="GAL4"/>
    <property type="match status" value="1"/>
</dbReference>